<dbReference type="AlphaFoldDB" id="A0A0F9SGF9"/>
<dbReference type="PROSITE" id="PS51257">
    <property type="entry name" value="PROKAR_LIPOPROTEIN"/>
    <property type="match status" value="1"/>
</dbReference>
<name>A0A0F9SGF9_9ZZZZ</name>
<reference evidence="1" key="1">
    <citation type="journal article" date="2015" name="Nature">
        <title>Complex archaea that bridge the gap between prokaryotes and eukaryotes.</title>
        <authorList>
            <person name="Spang A."/>
            <person name="Saw J.H."/>
            <person name="Jorgensen S.L."/>
            <person name="Zaremba-Niedzwiedzka K."/>
            <person name="Martijn J."/>
            <person name="Lind A.E."/>
            <person name="van Eijk R."/>
            <person name="Schleper C."/>
            <person name="Guy L."/>
            <person name="Ettema T.J."/>
        </authorList>
    </citation>
    <scope>NUCLEOTIDE SEQUENCE</scope>
</reference>
<protein>
    <recommendedName>
        <fullName evidence="2">SusD/RagB family nutrient-binding outer membrane lipoprotein</fullName>
    </recommendedName>
</protein>
<accession>A0A0F9SGF9</accession>
<evidence type="ECO:0008006" key="2">
    <source>
        <dbReference type="Google" id="ProtNLM"/>
    </source>
</evidence>
<dbReference type="InterPro" id="IPR041662">
    <property type="entry name" value="SusD-like_2"/>
</dbReference>
<proteinExistence type="predicted"/>
<dbReference type="InterPro" id="IPR011990">
    <property type="entry name" value="TPR-like_helical_dom_sf"/>
</dbReference>
<dbReference type="Gene3D" id="1.25.40.390">
    <property type="match status" value="1"/>
</dbReference>
<sequence>MKKIYNICFAIAIVMMAVSCDKNFEEINTNSVDPTSASVSPVFLLNNAIINSSFSNAQLIYDLGIVQQVISPNSGVLTGANYNQDNRDVTDDHWVKYYENVIKNTGDILGQLEQEGVADRPNLKSMTRLVKALTFMILTDEYGDIPYSEAGKGIYEQIVLPKYDAQQDIYLDLIKEVKEAVAGFSAAGQVETSEVMYAGDIAKWRRFGNSLLLRLGMHLTEVDPALAEQIVGDAFAAGIMQSNEDNYVIRHDNNYSNNNGALLNATEANNIYLVDTFIDFLADSNDPRLGALAIRYTSATSGPEQTQENGSTDPADQIGMPMGYDNGTIGAVAESLGLPSFYAFTQIDRFRVAKQAAPMFVITHAQTQLLLAEAAVRGWVTGEPSDYFNAGVRAHMELMVQFDPASEIPAADIDTYLAANPFDAANAIQQINEQYWVACFLNGPEAFANFRRTGIPALTPNPYPSQDISGDFINRLTYPNSEIATNTANLNEAVARMGADNLETKVWWDK</sequence>
<comment type="caution">
    <text evidence="1">The sequence shown here is derived from an EMBL/GenBank/DDBJ whole genome shotgun (WGS) entry which is preliminary data.</text>
</comment>
<gene>
    <name evidence="1" type="ORF">LCGC14_0854260</name>
</gene>
<evidence type="ECO:0000313" key="1">
    <source>
        <dbReference type="EMBL" id="KKN28443.1"/>
    </source>
</evidence>
<dbReference type="SUPFAM" id="SSF48452">
    <property type="entry name" value="TPR-like"/>
    <property type="match status" value="1"/>
</dbReference>
<dbReference type="EMBL" id="LAZR01002563">
    <property type="protein sequence ID" value="KKN28443.1"/>
    <property type="molecule type" value="Genomic_DNA"/>
</dbReference>
<organism evidence="1">
    <name type="scientific">marine sediment metagenome</name>
    <dbReference type="NCBI Taxonomy" id="412755"/>
    <lineage>
        <taxon>unclassified sequences</taxon>
        <taxon>metagenomes</taxon>
        <taxon>ecological metagenomes</taxon>
    </lineage>
</organism>
<dbReference type="Pfam" id="PF12771">
    <property type="entry name" value="SusD-like_2"/>
    <property type="match status" value="1"/>
</dbReference>